<reference evidence="1 2" key="1">
    <citation type="submission" date="2016-03" db="EMBL/GenBank/DDBJ databases">
        <title>Comparative genomics of the ectomycorrhizal sister species Rhizopogon vinicolor and Rhizopogon vesiculosus (Basidiomycota: Boletales) reveals a divergence of the mating type B locus.</title>
        <authorList>
            <person name="Mujic A.B."/>
            <person name="Kuo A."/>
            <person name="Tritt A."/>
            <person name="Lipzen A."/>
            <person name="Chen C."/>
            <person name="Johnson J."/>
            <person name="Sharma A."/>
            <person name="Barry K."/>
            <person name="Grigoriev I.V."/>
            <person name="Spatafora J.W."/>
        </authorList>
    </citation>
    <scope>NUCLEOTIDE SEQUENCE [LARGE SCALE GENOMIC DNA]</scope>
    <source>
        <strain evidence="1 2">AM-OR11-056</strain>
    </source>
</reference>
<proteinExistence type="predicted"/>
<dbReference type="Proteomes" id="UP000183567">
    <property type="component" value="Unassembled WGS sequence"/>
</dbReference>
<comment type="caution">
    <text evidence="1">The sequence shown here is derived from an EMBL/GenBank/DDBJ whole genome shotgun (WGS) entry which is preliminary data.</text>
</comment>
<keyword evidence="2" id="KW-1185">Reference proteome</keyword>
<protein>
    <submittedName>
        <fullName evidence="1">Uncharacterized protein</fullName>
    </submittedName>
</protein>
<dbReference type="OrthoDB" id="2688408at2759"/>
<accession>A0A1J8PJ59</accession>
<gene>
    <name evidence="1" type="ORF">AZE42_13056</name>
</gene>
<dbReference type="EMBL" id="LVVM01006084">
    <property type="protein sequence ID" value="OJA08973.1"/>
    <property type="molecule type" value="Genomic_DNA"/>
</dbReference>
<organism evidence="1 2">
    <name type="scientific">Rhizopogon vesiculosus</name>
    <dbReference type="NCBI Taxonomy" id="180088"/>
    <lineage>
        <taxon>Eukaryota</taxon>
        <taxon>Fungi</taxon>
        <taxon>Dikarya</taxon>
        <taxon>Basidiomycota</taxon>
        <taxon>Agaricomycotina</taxon>
        <taxon>Agaricomycetes</taxon>
        <taxon>Agaricomycetidae</taxon>
        <taxon>Boletales</taxon>
        <taxon>Suillineae</taxon>
        <taxon>Rhizopogonaceae</taxon>
        <taxon>Rhizopogon</taxon>
    </lineage>
</organism>
<dbReference type="AlphaFoldDB" id="A0A1J8PJ59"/>
<sequence>MELSTTVISAYYSALMSAQHLTNSSREFVSVCMTQLASMHAGVESLITSSATSCIDDKALEDVIREYQLEQDDVEASESGDS</sequence>
<name>A0A1J8PJ59_9AGAM</name>
<evidence type="ECO:0000313" key="2">
    <source>
        <dbReference type="Proteomes" id="UP000183567"/>
    </source>
</evidence>
<evidence type="ECO:0000313" key="1">
    <source>
        <dbReference type="EMBL" id="OJA08973.1"/>
    </source>
</evidence>